<reference evidence="1" key="1">
    <citation type="submission" date="2023-03" db="EMBL/GenBank/DDBJ databases">
        <title>Massive genome expansion in bonnet fungi (Mycena s.s.) driven by repeated elements and novel gene families across ecological guilds.</title>
        <authorList>
            <consortium name="Lawrence Berkeley National Laboratory"/>
            <person name="Harder C.B."/>
            <person name="Miyauchi S."/>
            <person name="Viragh M."/>
            <person name="Kuo A."/>
            <person name="Thoen E."/>
            <person name="Andreopoulos B."/>
            <person name="Lu D."/>
            <person name="Skrede I."/>
            <person name="Drula E."/>
            <person name="Henrissat B."/>
            <person name="Morin E."/>
            <person name="Kohler A."/>
            <person name="Barry K."/>
            <person name="LaButti K."/>
            <person name="Morin E."/>
            <person name="Salamov A."/>
            <person name="Lipzen A."/>
            <person name="Mereny Z."/>
            <person name="Hegedus B."/>
            <person name="Baldrian P."/>
            <person name="Stursova M."/>
            <person name="Weitz H."/>
            <person name="Taylor A."/>
            <person name="Grigoriev I.V."/>
            <person name="Nagy L.G."/>
            <person name="Martin F."/>
            <person name="Kauserud H."/>
        </authorList>
    </citation>
    <scope>NUCLEOTIDE SEQUENCE</scope>
    <source>
        <strain evidence="1">CBHHK002</strain>
    </source>
</reference>
<dbReference type="Proteomes" id="UP001218218">
    <property type="component" value="Unassembled WGS sequence"/>
</dbReference>
<name>A0AAD6ZPU6_9AGAR</name>
<dbReference type="AlphaFoldDB" id="A0AAD6ZPU6"/>
<dbReference type="PANTHER" id="PTHR38115:SF1">
    <property type="entry name" value="LIPOCALIN-LIKE DOMAIN-CONTAINING PROTEIN"/>
    <property type="match status" value="1"/>
</dbReference>
<accession>A0AAD6ZPU6</accession>
<dbReference type="PANTHER" id="PTHR38115">
    <property type="entry name" value="LIPOCALIN-LIKE DOMAIN-CONTAINING PROTEIN"/>
    <property type="match status" value="1"/>
</dbReference>
<dbReference type="EMBL" id="JARIHO010000034">
    <property type="protein sequence ID" value="KAJ7333427.1"/>
    <property type="molecule type" value="Genomic_DNA"/>
</dbReference>
<keyword evidence="2" id="KW-1185">Reference proteome</keyword>
<organism evidence="1 2">
    <name type="scientific">Mycena albidolilacea</name>
    <dbReference type="NCBI Taxonomy" id="1033008"/>
    <lineage>
        <taxon>Eukaryota</taxon>
        <taxon>Fungi</taxon>
        <taxon>Dikarya</taxon>
        <taxon>Basidiomycota</taxon>
        <taxon>Agaricomycotina</taxon>
        <taxon>Agaricomycetes</taxon>
        <taxon>Agaricomycetidae</taxon>
        <taxon>Agaricales</taxon>
        <taxon>Marasmiineae</taxon>
        <taxon>Mycenaceae</taxon>
        <taxon>Mycena</taxon>
    </lineage>
</organism>
<dbReference type="InterPro" id="IPR053037">
    <property type="entry name" value="Pericyclase_pydY-like"/>
</dbReference>
<evidence type="ECO:0008006" key="3">
    <source>
        <dbReference type="Google" id="ProtNLM"/>
    </source>
</evidence>
<protein>
    <recommendedName>
        <fullName evidence="3">LCCL domain-containing protein</fullName>
    </recommendedName>
</protein>
<proteinExistence type="predicted"/>
<evidence type="ECO:0000313" key="1">
    <source>
        <dbReference type="EMBL" id="KAJ7333427.1"/>
    </source>
</evidence>
<gene>
    <name evidence="1" type="ORF">DFH08DRAFT_966250</name>
</gene>
<sequence length="182" mass="20310">MAVPATFTSVDFSGKFTPNSSLSDSTETILEHQGVGWMKRKAINAITLTLGLRHFKDDSGVEHIEVSRTVKGSSAEKAEDRVLDWKEVRNDDGMLGPVTTRARGVQVSELDVDFLKQGWTADTVQHGLVQISARSDKPWTANQCWGIEDVKGERRYTRRIKFTGPKGQDVEARLVYDYLGPL</sequence>
<comment type="caution">
    <text evidence="1">The sequence shown here is derived from an EMBL/GenBank/DDBJ whole genome shotgun (WGS) entry which is preliminary data.</text>
</comment>
<evidence type="ECO:0000313" key="2">
    <source>
        <dbReference type="Proteomes" id="UP001218218"/>
    </source>
</evidence>